<protein>
    <submittedName>
        <fullName evidence="1">CLUMA_CG008767, isoform A</fullName>
    </submittedName>
</protein>
<reference evidence="1 2" key="1">
    <citation type="submission" date="2015-04" db="EMBL/GenBank/DDBJ databases">
        <authorList>
            <person name="Syromyatnikov M.Y."/>
            <person name="Popov V.N."/>
        </authorList>
    </citation>
    <scope>NUCLEOTIDE SEQUENCE [LARGE SCALE GENOMIC DNA]</scope>
</reference>
<dbReference type="AlphaFoldDB" id="A0A1J1I6R6"/>
<gene>
    <name evidence="1" type="ORF">CLUMA_CG008767</name>
</gene>
<keyword evidence="2" id="KW-1185">Reference proteome</keyword>
<sequence length="102" mass="11583">MRWATIDEDGNRKFVEASENCEGANDAEREIYEKPKLLCGNMLNTLPDADAAADTILLKKLISLHRSTRAVSEKSQPHLIIRHIRDSKVDKTVFNNVAYEEL</sequence>
<dbReference type="Proteomes" id="UP000183832">
    <property type="component" value="Unassembled WGS sequence"/>
</dbReference>
<organism evidence="1 2">
    <name type="scientific">Clunio marinus</name>
    <dbReference type="NCBI Taxonomy" id="568069"/>
    <lineage>
        <taxon>Eukaryota</taxon>
        <taxon>Metazoa</taxon>
        <taxon>Ecdysozoa</taxon>
        <taxon>Arthropoda</taxon>
        <taxon>Hexapoda</taxon>
        <taxon>Insecta</taxon>
        <taxon>Pterygota</taxon>
        <taxon>Neoptera</taxon>
        <taxon>Endopterygota</taxon>
        <taxon>Diptera</taxon>
        <taxon>Nematocera</taxon>
        <taxon>Chironomoidea</taxon>
        <taxon>Chironomidae</taxon>
        <taxon>Clunio</taxon>
    </lineage>
</organism>
<evidence type="ECO:0000313" key="2">
    <source>
        <dbReference type="Proteomes" id="UP000183832"/>
    </source>
</evidence>
<evidence type="ECO:0000313" key="1">
    <source>
        <dbReference type="EMBL" id="CRK95260.1"/>
    </source>
</evidence>
<dbReference type="EMBL" id="CVRI01000041">
    <property type="protein sequence ID" value="CRK95260.1"/>
    <property type="molecule type" value="Genomic_DNA"/>
</dbReference>
<name>A0A1J1I6R6_9DIPT</name>
<accession>A0A1J1I6R6</accession>
<proteinExistence type="predicted"/>